<accession>A0A9D1EBD6</accession>
<sequence length="51" mass="5567">MKRVLGFAMFCIALGILLMMLIDNEVAGFFLAVGLMFVGYQLFCCGGGKKK</sequence>
<dbReference type="AlphaFoldDB" id="A0A9D1EBD6"/>
<evidence type="ECO:0000256" key="1">
    <source>
        <dbReference type="SAM" id="Phobius"/>
    </source>
</evidence>
<proteinExistence type="predicted"/>
<reference evidence="2" key="1">
    <citation type="submission" date="2020-10" db="EMBL/GenBank/DDBJ databases">
        <authorList>
            <person name="Gilroy R."/>
        </authorList>
    </citation>
    <scope>NUCLEOTIDE SEQUENCE</scope>
    <source>
        <strain evidence="2">ChiSjej5B23-6657</strain>
    </source>
</reference>
<keyword evidence="1" id="KW-0812">Transmembrane</keyword>
<evidence type="ECO:0000313" key="3">
    <source>
        <dbReference type="Proteomes" id="UP000823912"/>
    </source>
</evidence>
<evidence type="ECO:0000313" key="2">
    <source>
        <dbReference type="EMBL" id="HIR71827.1"/>
    </source>
</evidence>
<reference evidence="2" key="2">
    <citation type="journal article" date="2021" name="PeerJ">
        <title>Extensive microbial diversity within the chicken gut microbiome revealed by metagenomics and culture.</title>
        <authorList>
            <person name="Gilroy R."/>
            <person name="Ravi A."/>
            <person name="Getino M."/>
            <person name="Pursley I."/>
            <person name="Horton D.L."/>
            <person name="Alikhan N.F."/>
            <person name="Baker D."/>
            <person name="Gharbi K."/>
            <person name="Hall N."/>
            <person name="Watson M."/>
            <person name="Adriaenssens E.M."/>
            <person name="Foster-Nyarko E."/>
            <person name="Jarju S."/>
            <person name="Secka A."/>
            <person name="Antonio M."/>
            <person name="Oren A."/>
            <person name="Chaudhuri R.R."/>
            <person name="La Ragione R."/>
            <person name="Hildebrand F."/>
            <person name="Pallen M.J."/>
        </authorList>
    </citation>
    <scope>NUCLEOTIDE SEQUENCE</scope>
    <source>
        <strain evidence="2">ChiSjej5B23-6657</strain>
    </source>
</reference>
<dbReference type="Proteomes" id="UP000823912">
    <property type="component" value="Unassembled WGS sequence"/>
</dbReference>
<feature type="transmembrane region" description="Helical" evidence="1">
    <location>
        <begin position="28"/>
        <end position="48"/>
    </location>
</feature>
<name>A0A9D1EBD6_9FIRM</name>
<keyword evidence="1" id="KW-0472">Membrane</keyword>
<keyword evidence="1" id="KW-1133">Transmembrane helix</keyword>
<dbReference type="EMBL" id="DVHM01000189">
    <property type="protein sequence ID" value="HIR71827.1"/>
    <property type="molecule type" value="Genomic_DNA"/>
</dbReference>
<organism evidence="2 3">
    <name type="scientific">Candidatus Pullilachnospira gallistercoris</name>
    <dbReference type="NCBI Taxonomy" id="2840911"/>
    <lineage>
        <taxon>Bacteria</taxon>
        <taxon>Bacillati</taxon>
        <taxon>Bacillota</taxon>
        <taxon>Clostridia</taxon>
        <taxon>Lachnospirales</taxon>
        <taxon>Lachnospiraceae</taxon>
        <taxon>Lachnospiraceae incertae sedis</taxon>
        <taxon>Candidatus Pullilachnospira</taxon>
    </lineage>
</organism>
<protein>
    <submittedName>
        <fullName evidence="2">Uncharacterized protein</fullName>
    </submittedName>
</protein>
<gene>
    <name evidence="2" type="ORF">IAA55_11195</name>
</gene>
<feature type="transmembrane region" description="Helical" evidence="1">
    <location>
        <begin position="5"/>
        <end position="22"/>
    </location>
</feature>
<comment type="caution">
    <text evidence="2">The sequence shown here is derived from an EMBL/GenBank/DDBJ whole genome shotgun (WGS) entry which is preliminary data.</text>
</comment>